<organism evidence="1 2">
    <name type="scientific">Sedimentitalea nanhaiensis</name>
    <dbReference type="NCBI Taxonomy" id="999627"/>
    <lineage>
        <taxon>Bacteria</taxon>
        <taxon>Pseudomonadati</taxon>
        <taxon>Pseudomonadota</taxon>
        <taxon>Alphaproteobacteria</taxon>
        <taxon>Rhodobacterales</taxon>
        <taxon>Paracoccaceae</taxon>
        <taxon>Sedimentitalea</taxon>
    </lineage>
</organism>
<name>A0A1I6Y0V4_9RHOB</name>
<protein>
    <submittedName>
        <fullName evidence="1">Uncharacterized protein</fullName>
    </submittedName>
</protein>
<accession>A0A1I6Y0V4</accession>
<dbReference type="RefSeq" id="WP_027260465.1">
    <property type="nucleotide sequence ID" value="NZ_FPAW01000002.1"/>
</dbReference>
<sequence length="1192" mass="127494">MPLDDKQRAFVERFIKGGIFNRKSDKSKVRNYEAFLAAEAQAQAAIDLLTGLTPNVRSITDQLNLARAHSDKGEFDKAVDEAQNALSMAREVQAALDIRRRERDAMQQQLAQLTDNPDGALNAEIADLDTQRAAIAALLTDQIPSPTDASAAASALATLRNAIATVQQAAAARAAEKARLQQGHVAQTARIAKLRQLLGRVTTDADHGAMETLADGIQTDLDAINTALTANDPVTITARLTDLDGMPARLETLADRIDAALSRVLTATLGNTGTSGAQKEKLVALGKANPAALAAAMTVLETIQTDLGDVTVDRALLQSKQQAVDTAAGEVTAKSDALKLAQEAQKAAVAHEKQLNKTANAAFKPAKIALDAIRTFEKTNAALLKDTTHKDHAKSMVAYRQLIADFEGKDALFKQAKATAKQAQTDVLAKQTDVGDAQNELDTANAALAANKKGLRQAEGKKKLLEAIGFGPLSPDNGTAVDPAIAKDLIELYGRNPRVAEVATDAAAKADYPDSVAIAAKLMCDKADDRFESDTGTSFVNADYAETYAQNLIKMSANLPPTEAAKLDGYLKSGRQFKDGGPVKPGTTRNETGTKRTKHVGAALLKDDGSLDLAKGRDALLDVMFHPSAMQTQTPAQIKHMLDTMTFLEGSAEARKILTDVKTTPTSDSALALLAKSSGKDAVDVGPGECRGAILNAMLTPVFQGDVGSCFATAGIVKLRNDSPLEAMKNYRDLAKDGEYNPKTGDPVPAIQNVPDDQDPLVRSLEYTAATAIARTDFSGLNQEMTASVSGMVSVITEKVKSKSRADVTAKLENAIKNAVELVYNPEVEIVDSNDGSSSKGRYQLINKTDGKPIENLRQYQEIVWDLVWDVVKKSDTKMFTSVKDVGEQVLESDFANAIKIGGKWPWELSSGGQTHEASRTIFGGDITASDIVPRTNPKTADISERTKEVLASVLSNFAPSSDPPDPNEMCSVLTWGMHGFNITPGDESLAPLRTGGPEALNENIKRELLDPGKKIAEAEIPVDQLAFMFEKEISAFGADATGNAKTALDQILSTQAPTAPMTPAQFKAHVKTASTAYVEAVAEVEANYWRDNQTTAPTPEAIAKEKDEWKEYFAGKLESAVDNRLIDDLGAPQFVIADTNWGSARDHTYFVIAADPATGLPTLYAKTDPPGTLTPQHEAEKWVSTGWAKVA</sequence>
<proteinExistence type="predicted"/>
<dbReference type="OrthoDB" id="7853356at2"/>
<keyword evidence="2" id="KW-1185">Reference proteome</keyword>
<gene>
    <name evidence="1" type="ORF">SAMN05216236_10216</name>
</gene>
<evidence type="ECO:0000313" key="1">
    <source>
        <dbReference type="EMBL" id="SFT43983.1"/>
    </source>
</evidence>
<dbReference type="eggNOG" id="ENOG502ZVBU">
    <property type="taxonomic scope" value="Bacteria"/>
</dbReference>
<dbReference type="EMBL" id="FPAW01000002">
    <property type="protein sequence ID" value="SFT43983.1"/>
    <property type="molecule type" value="Genomic_DNA"/>
</dbReference>
<reference evidence="1 2" key="1">
    <citation type="submission" date="2016-10" db="EMBL/GenBank/DDBJ databases">
        <authorList>
            <person name="de Groot N.N."/>
        </authorList>
    </citation>
    <scope>NUCLEOTIDE SEQUENCE [LARGE SCALE GENOMIC DNA]</scope>
    <source>
        <strain evidence="1 2">CGMCC 1.10959</strain>
    </source>
</reference>
<dbReference type="AlphaFoldDB" id="A0A1I6Y0V4"/>
<dbReference type="Proteomes" id="UP000182466">
    <property type="component" value="Unassembled WGS sequence"/>
</dbReference>
<evidence type="ECO:0000313" key="2">
    <source>
        <dbReference type="Proteomes" id="UP000182466"/>
    </source>
</evidence>